<dbReference type="SUPFAM" id="SSF46785">
    <property type="entry name" value="Winged helix' DNA-binding domain"/>
    <property type="match status" value="1"/>
</dbReference>
<dbReference type="CDD" id="cd00038">
    <property type="entry name" value="CAP_ED"/>
    <property type="match status" value="1"/>
</dbReference>
<dbReference type="RefSeq" id="WP_298302863.1">
    <property type="nucleotide sequence ID" value="NZ_BAABCT010000001.1"/>
</dbReference>
<gene>
    <name evidence="6" type="ORF">GCM10022389_04680</name>
</gene>
<feature type="domain" description="Cyclic nucleotide-binding" evidence="4">
    <location>
        <begin position="13"/>
        <end position="92"/>
    </location>
</feature>
<dbReference type="Pfam" id="PF00027">
    <property type="entry name" value="cNMP_binding"/>
    <property type="match status" value="1"/>
</dbReference>
<sequence>MNNAIWFFDNIDVFQILCPHSYKNFADNHVFNNFNKGDFIYFEEDSANKIYLISSGKVKIGYNTESGDEVITSILSKGQIFGEKAILGEDKREEFAQAIENGTSICVISLEMMYEMLRQNNDFSLKIYKFIGYRFKKLERRLQLLLFKDSKTRLLEFIKDLGDEYGYDNIVSGDRVIRHPYTQKEIATLIGTSRPTLNILLNELQKDNILIFQRKEIILKK</sequence>
<dbReference type="SMART" id="SM00100">
    <property type="entry name" value="cNMP"/>
    <property type="match status" value="1"/>
</dbReference>
<dbReference type="Pfam" id="PF13545">
    <property type="entry name" value="HTH_Crp_2"/>
    <property type="match status" value="1"/>
</dbReference>
<keyword evidence="3" id="KW-0804">Transcription</keyword>
<dbReference type="Proteomes" id="UP001500367">
    <property type="component" value="Unassembled WGS sequence"/>
</dbReference>
<reference evidence="7" key="1">
    <citation type="journal article" date="2019" name="Int. J. Syst. Evol. Microbiol.">
        <title>The Global Catalogue of Microorganisms (GCM) 10K type strain sequencing project: providing services to taxonomists for standard genome sequencing and annotation.</title>
        <authorList>
            <consortium name="The Broad Institute Genomics Platform"/>
            <consortium name="The Broad Institute Genome Sequencing Center for Infectious Disease"/>
            <person name="Wu L."/>
            <person name="Ma J."/>
        </authorList>
    </citation>
    <scope>NUCLEOTIDE SEQUENCE [LARGE SCALE GENOMIC DNA]</scope>
    <source>
        <strain evidence="7">JCM 17069</strain>
    </source>
</reference>
<dbReference type="SUPFAM" id="SSF51206">
    <property type="entry name" value="cAMP-binding domain-like"/>
    <property type="match status" value="1"/>
</dbReference>
<evidence type="ECO:0000313" key="6">
    <source>
        <dbReference type="EMBL" id="GAA4063112.1"/>
    </source>
</evidence>
<dbReference type="SMART" id="SM00419">
    <property type="entry name" value="HTH_CRP"/>
    <property type="match status" value="1"/>
</dbReference>
<comment type="caution">
    <text evidence="6">The sequence shown here is derived from an EMBL/GenBank/DDBJ whole genome shotgun (WGS) entry which is preliminary data.</text>
</comment>
<dbReference type="InterPro" id="IPR014710">
    <property type="entry name" value="RmlC-like_jellyroll"/>
</dbReference>
<dbReference type="Gene3D" id="1.10.10.10">
    <property type="entry name" value="Winged helix-like DNA-binding domain superfamily/Winged helix DNA-binding domain"/>
    <property type="match status" value="1"/>
</dbReference>
<feature type="domain" description="HTH crp-type" evidence="5">
    <location>
        <begin position="148"/>
        <end position="221"/>
    </location>
</feature>
<evidence type="ECO:0000259" key="5">
    <source>
        <dbReference type="PROSITE" id="PS51063"/>
    </source>
</evidence>
<evidence type="ECO:0000256" key="2">
    <source>
        <dbReference type="ARBA" id="ARBA00023125"/>
    </source>
</evidence>
<dbReference type="PANTHER" id="PTHR24567">
    <property type="entry name" value="CRP FAMILY TRANSCRIPTIONAL REGULATORY PROTEIN"/>
    <property type="match status" value="1"/>
</dbReference>
<dbReference type="Gene3D" id="2.60.120.10">
    <property type="entry name" value="Jelly Rolls"/>
    <property type="match status" value="1"/>
</dbReference>
<proteinExistence type="predicted"/>
<dbReference type="InterPro" id="IPR018490">
    <property type="entry name" value="cNMP-bd_dom_sf"/>
</dbReference>
<dbReference type="InterPro" id="IPR036388">
    <property type="entry name" value="WH-like_DNA-bd_sf"/>
</dbReference>
<dbReference type="PANTHER" id="PTHR24567:SF26">
    <property type="entry name" value="REGULATORY PROTEIN YEIL"/>
    <property type="match status" value="1"/>
</dbReference>
<dbReference type="PROSITE" id="PS50042">
    <property type="entry name" value="CNMP_BINDING_3"/>
    <property type="match status" value="1"/>
</dbReference>
<evidence type="ECO:0000256" key="1">
    <source>
        <dbReference type="ARBA" id="ARBA00023015"/>
    </source>
</evidence>
<name>A0ABP7VAJ7_9FLAO</name>
<evidence type="ECO:0000313" key="7">
    <source>
        <dbReference type="Proteomes" id="UP001500367"/>
    </source>
</evidence>
<keyword evidence="7" id="KW-1185">Reference proteome</keyword>
<dbReference type="InterPro" id="IPR036390">
    <property type="entry name" value="WH_DNA-bd_sf"/>
</dbReference>
<protein>
    <submittedName>
        <fullName evidence="6">Crp/Fnr family transcriptional regulator</fullName>
    </submittedName>
</protein>
<accession>A0ABP7VAJ7</accession>
<evidence type="ECO:0000256" key="3">
    <source>
        <dbReference type="ARBA" id="ARBA00023163"/>
    </source>
</evidence>
<dbReference type="InterPro" id="IPR050397">
    <property type="entry name" value="Env_Response_Regulators"/>
</dbReference>
<keyword evidence="1" id="KW-0805">Transcription regulation</keyword>
<organism evidence="6 7">
    <name type="scientific">Flavobacterium cheonanense</name>
    <dbReference type="NCBI Taxonomy" id="706183"/>
    <lineage>
        <taxon>Bacteria</taxon>
        <taxon>Pseudomonadati</taxon>
        <taxon>Bacteroidota</taxon>
        <taxon>Flavobacteriia</taxon>
        <taxon>Flavobacteriales</taxon>
        <taxon>Flavobacteriaceae</taxon>
        <taxon>Flavobacterium</taxon>
    </lineage>
</organism>
<dbReference type="EMBL" id="BAABCT010000001">
    <property type="protein sequence ID" value="GAA4063112.1"/>
    <property type="molecule type" value="Genomic_DNA"/>
</dbReference>
<dbReference type="InterPro" id="IPR000595">
    <property type="entry name" value="cNMP-bd_dom"/>
</dbReference>
<dbReference type="InterPro" id="IPR012318">
    <property type="entry name" value="HTH_CRP"/>
</dbReference>
<dbReference type="PROSITE" id="PS51063">
    <property type="entry name" value="HTH_CRP_2"/>
    <property type="match status" value="1"/>
</dbReference>
<keyword evidence="2" id="KW-0238">DNA-binding</keyword>
<evidence type="ECO:0000259" key="4">
    <source>
        <dbReference type="PROSITE" id="PS50042"/>
    </source>
</evidence>